<feature type="region of interest" description="Disordered" evidence="2">
    <location>
        <begin position="20"/>
        <end position="406"/>
    </location>
</feature>
<accession>A0ABS4BJD5</accession>
<evidence type="ECO:0000313" key="4">
    <source>
        <dbReference type="EMBL" id="MBP0616266.1"/>
    </source>
</evidence>
<dbReference type="CDD" id="cd07185">
    <property type="entry name" value="OmpA_C-like"/>
    <property type="match status" value="1"/>
</dbReference>
<proteinExistence type="predicted"/>
<organism evidence="4 5">
    <name type="scientific">Jiella mangrovi</name>
    <dbReference type="NCBI Taxonomy" id="2821407"/>
    <lineage>
        <taxon>Bacteria</taxon>
        <taxon>Pseudomonadati</taxon>
        <taxon>Pseudomonadota</taxon>
        <taxon>Alphaproteobacteria</taxon>
        <taxon>Hyphomicrobiales</taxon>
        <taxon>Aurantimonadaceae</taxon>
        <taxon>Jiella</taxon>
    </lineage>
</organism>
<protein>
    <submittedName>
        <fullName evidence="4">OmpA family protein</fullName>
    </submittedName>
</protein>
<feature type="compositionally biased region" description="Pro residues" evidence="2">
    <location>
        <begin position="316"/>
        <end position="326"/>
    </location>
</feature>
<dbReference type="Pfam" id="PF00691">
    <property type="entry name" value="OmpA"/>
    <property type="match status" value="1"/>
</dbReference>
<feature type="compositionally biased region" description="Basic and acidic residues" evidence="2">
    <location>
        <begin position="377"/>
        <end position="400"/>
    </location>
</feature>
<feature type="compositionally biased region" description="Basic and acidic residues" evidence="2">
    <location>
        <begin position="118"/>
        <end position="141"/>
    </location>
</feature>
<sequence>MNASASAAPVTRIAFNTFDAASGSAGPRDGEFLQLAQADAAPGEDAPEQLKKKRRNEKAEKQQRGEPGGERAERREAPEARDKSAAKDGGEAAPQKRQGKEKAEQAAAPDEAPAADQAGRDEAPRNARKADRAPGKSDRTAEPAAQDRGAEDGAPRRKGEKSQKNADKRQAKPADAEGSANVTPQARPANEPVPEEKPGRAEPDKPVPATAPKSDEAPAAGGNEARDAGKPGAEPDAVAQPAENPSDAPAPRRRGEANANDAGETSGNDGQAREQRNEATAPGEQRQRPRGDENAAGQPNGAAGQADNRRGSQNPQNPPAEQPQPVPAATQDQPVEPGRINASDARVQKLQQPVEVTPITQEKGERIEPPAGAREQGNGRDRNGREARDRRDGDRFDPARGELPPGVKVVKREGDRDILTIVGAAAAGAVAGAAASYFIKSDNDSRVAVDSRNTYYDRLPRGEVRQTIVRDNGVQVVTITNRYGEIIRRSRIMPDGREVVLFYDPYSGDEARPTYELDPGRDLPPLRIDIPENEYIVDVSRPDEKLYYATLIAPPVETVNRIYSVDEVVRSERIRDKVRRIDLNTINFDFGSDAIGQNQVGNLKALGEAINEVIDKNPGETFLIEGHTDAVGSQLANLALSDRRAEAVASALTQYFDVPPENLVTQGYGEEDLKVDTQDPNRENRRVTVRRITPLVKPVESARN</sequence>
<evidence type="ECO:0000259" key="3">
    <source>
        <dbReference type="PROSITE" id="PS51123"/>
    </source>
</evidence>
<keyword evidence="1" id="KW-0472">Membrane</keyword>
<dbReference type="InterPro" id="IPR006665">
    <property type="entry name" value="OmpA-like"/>
</dbReference>
<gene>
    <name evidence="4" type="ORF">J6595_11800</name>
</gene>
<feature type="compositionally biased region" description="Low complexity" evidence="2">
    <location>
        <begin position="294"/>
        <end position="306"/>
    </location>
</feature>
<dbReference type="SUPFAM" id="SSF103088">
    <property type="entry name" value="OmpA-like"/>
    <property type="match status" value="1"/>
</dbReference>
<evidence type="ECO:0000256" key="2">
    <source>
        <dbReference type="SAM" id="MobiDB-lite"/>
    </source>
</evidence>
<feature type="compositionally biased region" description="Basic and acidic residues" evidence="2">
    <location>
        <begin position="194"/>
        <end position="205"/>
    </location>
</feature>
<feature type="domain" description="OmpA-like" evidence="3">
    <location>
        <begin position="575"/>
        <end position="700"/>
    </location>
</feature>
<evidence type="ECO:0000313" key="5">
    <source>
        <dbReference type="Proteomes" id="UP000678276"/>
    </source>
</evidence>
<dbReference type="EMBL" id="JAGJCF010000006">
    <property type="protein sequence ID" value="MBP0616266.1"/>
    <property type="molecule type" value="Genomic_DNA"/>
</dbReference>
<dbReference type="PROSITE" id="PS51123">
    <property type="entry name" value="OMPA_2"/>
    <property type="match status" value="1"/>
</dbReference>
<dbReference type="Proteomes" id="UP000678276">
    <property type="component" value="Unassembled WGS sequence"/>
</dbReference>
<name>A0ABS4BJD5_9HYPH</name>
<dbReference type="InterPro" id="IPR036737">
    <property type="entry name" value="OmpA-like_sf"/>
</dbReference>
<feature type="compositionally biased region" description="Basic and acidic residues" evidence="2">
    <location>
        <begin position="148"/>
        <end position="175"/>
    </location>
</feature>
<evidence type="ECO:0000256" key="1">
    <source>
        <dbReference type="PROSITE-ProRule" id="PRU00473"/>
    </source>
</evidence>
<feature type="compositionally biased region" description="Basic and acidic residues" evidence="2">
    <location>
        <begin position="57"/>
        <end position="90"/>
    </location>
</feature>
<keyword evidence="5" id="KW-1185">Reference proteome</keyword>
<dbReference type="Gene3D" id="3.30.1330.60">
    <property type="entry name" value="OmpA-like domain"/>
    <property type="match status" value="1"/>
</dbReference>
<feature type="compositionally biased region" description="Low complexity" evidence="2">
    <location>
        <begin position="105"/>
        <end position="117"/>
    </location>
</feature>
<reference evidence="4 5" key="1">
    <citation type="submission" date="2021-04" db="EMBL/GenBank/DDBJ databases">
        <title>Whole genome sequence of Jiella sp. KSK16Y-1.</title>
        <authorList>
            <person name="Tuo L."/>
        </authorList>
    </citation>
    <scope>NUCLEOTIDE SEQUENCE [LARGE SCALE GENOMIC DNA]</scope>
    <source>
        <strain evidence="4 5">KSK16Y-1</strain>
    </source>
</reference>
<comment type="caution">
    <text evidence="4">The sequence shown here is derived from an EMBL/GenBank/DDBJ whole genome shotgun (WGS) entry which is preliminary data.</text>
</comment>